<name>A0A8J4Y5Y7_CHIOP</name>
<accession>A0A8J4Y5Y7</accession>
<reference evidence="1" key="1">
    <citation type="submission" date="2020-07" db="EMBL/GenBank/DDBJ databases">
        <title>The High-quality genome of the commercially important snow crab, Chionoecetes opilio.</title>
        <authorList>
            <person name="Jeong J.-H."/>
            <person name="Ryu S."/>
        </authorList>
    </citation>
    <scope>NUCLEOTIDE SEQUENCE</scope>
    <source>
        <strain evidence="1">MADBK_172401_WGS</strain>
        <tissue evidence="1">Digestive gland</tissue>
    </source>
</reference>
<evidence type="ECO:0000313" key="1">
    <source>
        <dbReference type="EMBL" id="KAG0717371.1"/>
    </source>
</evidence>
<dbReference type="OrthoDB" id="6144063at2759"/>
<dbReference type="PANTHER" id="PTHR45913">
    <property type="entry name" value="EPM2A-INTERACTING PROTEIN 1"/>
    <property type="match status" value="1"/>
</dbReference>
<proteinExistence type="predicted"/>
<evidence type="ECO:0000313" key="2">
    <source>
        <dbReference type="Proteomes" id="UP000770661"/>
    </source>
</evidence>
<organism evidence="1 2">
    <name type="scientific">Chionoecetes opilio</name>
    <name type="common">Atlantic snow crab</name>
    <name type="synonym">Cancer opilio</name>
    <dbReference type="NCBI Taxonomy" id="41210"/>
    <lineage>
        <taxon>Eukaryota</taxon>
        <taxon>Metazoa</taxon>
        <taxon>Ecdysozoa</taxon>
        <taxon>Arthropoda</taxon>
        <taxon>Crustacea</taxon>
        <taxon>Multicrustacea</taxon>
        <taxon>Malacostraca</taxon>
        <taxon>Eumalacostraca</taxon>
        <taxon>Eucarida</taxon>
        <taxon>Decapoda</taxon>
        <taxon>Pleocyemata</taxon>
        <taxon>Brachyura</taxon>
        <taxon>Eubrachyura</taxon>
        <taxon>Majoidea</taxon>
        <taxon>Majidae</taxon>
        <taxon>Chionoecetes</taxon>
    </lineage>
</organism>
<dbReference type="InterPro" id="IPR012337">
    <property type="entry name" value="RNaseH-like_sf"/>
</dbReference>
<dbReference type="PANTHER" id="PTHR45913:SF19">
    <property type="entry name" value="LOW QUALITY PROTEIN: ZINC FINGER BED DOMAIN-CONTAINING PROTEIN 5-LIKE"/>
    <property type="match status" value="1"/>
</dbReference>
<keyword evidence="2" id="KW-1185">Reference proteome</keyword>
<dbReference type="SUPFAM" id="SSF53098">
    <property type="entry name" value="Ribonuclease H-like"/>
    <property type="match status" value="1"/>
</dbReference>
<dbReference type="Proteomes" id="UP000770661">
    <property type="component" value="Unassembled WGS sequence"/>
</dbReference>
<dbReference type="AlphaFoldDB" id="A0A8J4Y5Y7"/>
<dbReference type="EMBL" id="JACEEZ010017702">
    <property type="protein sequence ID" value="KAG0717371.1"/>
    <property type="molecule type" value="Genomic_DNA"/>
</dbReference>
<gene>
    <name evidence="1" type="primary">ZBED8_28</name>
    <name evidence="1" type="ORF">GWK47_054594</name>
</gene>
<protein>
    <submittedName>
        <fullName evidence="1">Protein ZBED8</fullName>
    </submittedName>
</protein>
<sequence>MVEKSSHRRRHCRKTWKEESASNVGGLWATCLPAEVATVGVAATGEAANGVVVAGAATVDGFNVQEEKWNETYQQYGFTKFSRDGLDAAQCIHCSTVLANCSLKPAKLSHHQSNLHPNIELTEEDLEAKRKRFDKQGTLPTYGFQPESKPMVQASFEVALKIAERKKAHTIGEELIKPCAEIMVRNVLGDKAKREISKISLSNNTVRRRIDDMAADVCNQVCQEIRASAFRASLQLDESTDIANQSQLIAFVRYEKEKKVKEEFLFCELLTTTTTAEEVKKLVDYFFEKNGLSWMQFQHICTDGAPAMIGVRTGFVTRVKSKWPHISNSHCSLHRYALASKTMPPELMSVLDSVISSINFIRGRAKNHRLFDLMAQEMGSTHTSLLYHTQVRWLSRGKCLARVFEMHTEVEIFLREMETRGDHRHENYKNPEFLMKLAYLADIFGTLNEVNVTLQSREASVSDVKDKLAGLGARIALWIRRLHRGNVAAFPLLDAFLLDRRKASSNGKQQQQQLDLPDDLKESIAAHLERLTSEFKAYFDGVEPAYYPWYKDPFGAVVDDEMEEAEELLMLRESAVAKAEFRKLSLSEFWLQQQDTYPRLCNKAAQMFLPFPTTYLCEAGFSVMFDLKPKKRNRLEMSSDMRLACSETKPNILKLVADCKEQVSH</sequence>
<comment type="caution">
    <text evidence="1">The sequence shown here is derived from an EMBL/GenBank/DDBJ whole genome shotgun (WGS) entry which is preliminary data.</text>
</comment>